<sequence>MSPSSSHRRAFLQNGSLYLLGAGVAASQASRLLADDAPRAVRFGLVTDLHYADKPSAGSRHYRETLAKFAEAAAQFEKDSPDFIVELGDLIDAADAVEVEQRYLARIQKEFAALPGDKHYVLGNHCVDMLTKEEFLDGVGQPQSHYAFDAGGCHFVVLDACFRSDGKAYGRKNSRWDDANLPAEQLEWLQADLEAASGPVVVFAHQRLDVETAHGVKNAAQARKVLEASGKVLAVFQGHSHKNDLKQINGIHYCVQRAMVEGSGAENSGYAMVDLIADGAIRIHGYREQQTRGWKMAR</sequence>
<dbReference type="SUPFAM" id="SSF56300">
    <property type="entry name" value="Metallo-dependent phosphatases"/>
    <property type="match status" value="1"/>
</dbReference>
<organism evidence="2 3">
    <name type="scientific">Lignipirellula cremea</name>
    <dbReference type="NCBI Taxonomy" id="2528010"/>
    <lineage>
        <taxon>Bacteria</taxon>
        <taxon>Pseudomonadati</taxon>
        <taxon>Planctomycetota</taxon>
        <taxon>Planctomycetia</taxon>
        <taxon>Pirellulales</taxon>
        <taxon>Pirellulaceae</taxon>
        <taxon>Lignipirellula</taxon>
    </lineage>
</organism>
<dbReference type="KEGG" id="lcre:Pla8534_10740"/>
<dbReference type="OrthoDB" id="211986at2"/>
<dbReference type="Gene3D" id="3.60.21.10">
    <property type="match status" value="2"/>
</dbReference>
<protein>
    <submittedName>
        <fullName evidence="2">Calcineurin-like phosphoesterase superfamily domain protein</fullName>
    </submittedName>
</protein>
<accession>A0A518DN82</accession>
<dbReference type="RefSeq" id="WP_145049978.1">
    <property type="nucleotide sequence ID" value="NZ_CP036433.1"/>
</dbReference>
<name>A0A518DN82_9BACT</name>
<dbReference type="AlphaFoldDB" id="A0A518DN82"/>
<dbReference type="InterPro" id="IPR004843">
    <property type="entry name" value="Calcineurin-like_PHP"/>
</dbReference>
<dbReference type="PROSITE" id="PS51318">
    <property type="entry name" value="TAT"/>
    <property type="match status" value="1"/>
</dbReference>
<reference evidence="2 3" key="1">
    <citation type="submission" date="2019-02" db="EMBL/GenBank/DDBJ databases">
        <title>Deep-cultivation of Planctomycetes and their phenomic and genomic characterization uncovers novel biology.</title>
        <authorList>
            <person name="Wiegand S."/>
            <person name="Jogler M."/>
            <person name="Boedeker C."/>
            <person name="Pinto D."/>
            <person name="Vollmers J."/>
            <person name="Rivas-Marin E."/>
            <person name="Kohn T."/>
            <person name="Peeters S.H."/>
            <person name="Heuer A."/>
            <person name="Rast P."/>
            <person name="Oberbeckmann S."/>
            <person name="Bunk B."/>
            <person name="Jeske O."/>
            <person name="Meyerdierks A."/>
            <person name="Storesund J.E."/>
            <person name="Kallscheuer N."/>
            <person name="Luecker S."/>
            <person name="Lage O.M."/>
            <person name="Pohl T."/>
            <person name="Merkel B.J."/>
            <person name="Hornburger P."/>
            <person name="Mueller R.-W."/>
            <person name="Bruemmer F."/>
            <person name="Labrenz M."/>
            <person name="Spormann A.M."/>
            <person name="Op den Camp H."/>
            <person name="Overmann J."/>
            <person name="Amann R."/>
            <person name="Jetten M.S.M."/>
            <person name="Mascher T."/>
            <person name="Medema M.H."/>
            <person name="Devos D.P."/>
            <person name="Kaster A.-K."/>
            <person name="Ovreas L."/>
            <person name="Rohde M."/>
            <person name="Galperin M.Y."/>
            <person name="Jogler C."/>
        </authorList>
    </citation>
    <scope>NUCLEOTIDE SEQUENCE [LARGE SCALE GENOMIC DNA]</scope>
    <source>
        <strain evidence="2 3">Pla85_3_4</strain>
    </source>
</reference>
<proteinExistence type="predicted"/>
<dbReference type="InterPro" id="IPR006311">
    <property type="entry name" value="TAT_signal"/>
</dbReference>
<keyword evidence="3" id="KW-1185">Reference proteome</keyword>
<evidence type="ECO:0000259" key="1">
    <source>
        <dbReference type="Pfam" id="PF00149"/>
    </source>
</evidence>
<dbReference type="InterPro" id="IPR029052">
    <property type="entry name" value="Metallo-depent_PP-like"/>
</dbReference>
<evidence type="ECO:0000313" key="2">
    <source>
        <dbReference type="EMBL" id="QDU93294.1"/>
    </source>
</evidence>
<feature type="domain" description="Calcineurin-like phosphoesterase" evidence="1">
    <location>
        <begin position="42"/>
        <end position="242"/>
    </location>
</feature>
<dbReference type="Proteomes" id="UP000317648">
    <property type="component" value="Chromosome"/>
</dbReference>
<evidence type="ECO:0000313" key="3">
    <source>
        <dbReference type="Proteomes" id="UP000317648"/>
    </source>
</evidence>
<dbReference type="GO" id="GO:0016787">
    <property type="term" value="F:hydrolase activity"/>
    <property type="evidence" value="ECO:0007669"/>
    <property type="project" value="InterPro"/>
</dbReference>
<gene>
    <name evidence="2" type="ORF">Pla8534_10740</name>
</gene>
<dbReference type="PANTHER" id="PTHR16509:SF1">
    <property type="entry name" value="MANGANESE-DEPENDENT ADP-RIBOSE_CDP-ALCOHOL DIPHOSPHATASE"/>
    <property type="match status" value="1"/>
</dbReference>
<dbReference type="EMBL" id="CP036433">
    <property type="protein sequence ID" value="QDU93294.1"/>
    <property type="molecule type" value="Genomic_DNA"/>
</dbReference>
<dbReference type="Pfam" id="PF00149">
    <property type="entry name" value="Metallophos"/>
    <property type="match status" value="1"/>
</dbReference>
<dbReference type="PANTHER" id="PTHR16509">
    <property type="match status" value="1"/>
</dbReference>